<organism evidence="3 4">
    <name type="scientific">Stylophora pistillata</name>
    <name type="common">Smooth cauliflower coral</name>
    <dbReference type="NCBI Taxonomy" id="50429"/>
    <lineage>
        <taxon>Eukaryota</taxon>
        <taxon>Metazoa</taxon>
        <taxon>Cnidaria</taxon>
        <taxon>Anthozoa</taxon>
        <taxon>Hexacorallia</taxon>
        <taxon>Scleractinia</taxon>
        <taxon>Astrocoeniina</taxon>
        <taxon>Pocilloporidae</taxon>
        <taxon>Stylophora</taxon>
    </lineage>
</organism>
<reference evidence="4" key="1">
    <citation type="journal article" date="2017" name="bioRxiv">
        <title>Comparative analysis of the genomes of Stylophora pistillata and Acropora digitifera provides evidence for extensive differences between species of corals.</title>
        <authorList>
            <person name="Voolstra C.R."/>
            <person name="Li Y."/>
            <person name="Liew Y.J."/>
            <person name="Baumgarten S."/>
            <person name="Zoccola D."/>
            <person name="Flot J.-F."/>
            <person name="Tambutte S."/>
            <person name="Allemand D."/>
            <person name="Aranda M."/>
        </authorList>
    </citation>
    <scope>NUCLEOTIDE SEQUENCE [LARGE SCALE GENOMIC DNA]</scope>
</reference>
<sequence>MDNEGGLMVSAIVYVVVTYLLNTGLGLQAMKIGEEWSIFLTSNARVKEYHWFSLVYQATNRLMFNAAYKVSNYTSAERYAKELLIIHHASGDTLKEGELSLKLGQIYQKQNKFEKATEYFQKAADITRSTGDKKIEAQCSMMIGKLLNSPCEYHKAEEYYKKALTITVSNGDRDSKVTIYGNLATIAQSLGEYDRAKQYYKKALAAQEYTEKSPAIRKEIGDRKGEAADYGNLGTWFHFLGEYKKAKDFTEKGLAIAKEIGDKKGEAALYGHLGTLFLSLGEIETAELYSREAFLKCEGIGDSMTEFKVVCGLTVLKLAQYNLEEAFSYLFQSIAKFEKLRNFVKGNDHFQISLLEKHGVFPYDMLIKLLSVSGNFTDALYVEELRRARALADLMTSQYSAKQLQFSGDPRSWCGIHDIIKGEASCNCLYLSVDDEDARIWILKTSGEIHFRRKRLDSDRFGNAGGTKLETGTDISKQNEFEKATEYIQKAADITRSTGDKKTEAQCSMMRGKLLNSPCEYHKAEEYYKKAPTITVSNGDRDSKLTIYRNLDALYVEELRRARALADLMTSQYSAKQLQFSGDPRSWCGIHDIIKGEASCNCLYLSVDDEDARIWILKTSGEIHFRRKRLDSDRFGNAGIRIAPSLTTLKLIKDSPPNYHSQSGALIVGELEVSKVIYKGQPIFLEPLPGARKEAEMIGKMLGVPPLLGRHATKEAVIEQMKSVALIHFAAHGYAERGEIALCPVRTTNDIPQEEEYLLTMADESKVQLKAKLVVLSCCHSGRGETKVKGVIGIARAFLGSGARSVLVARWALNDESTEQFMNRFYELLFRGESASESLHEVRKWMRNNGFPEVEKWAPFMLIGDNVTLRALKKVGKAMRKAMRKVVFKPVEKAFKEVVEKPVKPVLRAVGLKKVRKTYREFQKEVVNSRVTFTEDSYRVDKINPCPNGQHDIMETEHPVEIHFEGNVVVLQNSYCRKCGQHFFNTKHKDEL</sequence>
<dbReference type="Proteomes" id="UP000225706">
    <property type="component" value="Unassembled WGS sequence"/>
</dbReference>
<dbReference type="InterPro" id="IPR019734">
    <property type="entry name" value="TPR_rpt"/>
</dbReference>
<dbReference type="SMART" id="SM00028">
    <property type="entry name" value="TPR"/>
    <property type="match status" value="6"/>
</dbReference>
<feature type="repeat" description="TPR" evidence="1">
    <location>
        <begin position="97"/>
        <end position="130"/>
    </location>
</feature>
<dbReference type="OrthoDB" id="5979705at2759"/>
<feature type="repeat" description="TPR" evidence="1">
    <location>
        <begin position="177"/>
        <end position="210"/>
    </location>
</feature>
<accession>A0A2B4R3R2</accession>
<evidence type="ECO:0000313" key="3">
    <source>
        <dbReference type="EMBL" id="PFX11786.1"/>
    </source>
</evidence>
<dbReference type="Gene3D" id="1.25.40.10">
    <property type="entry name" value="Tetratricopeptide repeat domain"/>
    <property type="match status" value="3"/>
</dbReference>
<dbReference type="SUPFAM" id="SSF48452">
    <property type="entry name" value="TPR-like"/>
    <property type="match status" value="3"/>
</dbReference>
<keyword evidence="1" id="KW-0802">TPR repeat</keyword>
<dbReference type="PANTHER" id="PTHR10098:SF108">
    <property type="entry name" value="TETRATRICOPEPTIDE REPEAT PROTEIN 28"/>
    <property type="match status" value="1"/>
</dbReference>
<feature type="domain" description="CHAT" evidence="2">
    <location>
        <begin position="639"/>
        <end position="865"/>
    </location>
</feature>
<comment type="caution">
    <text evidence="3">The sequence shown here is derived from an EMBL/GenBank/DDBJ whole genome shotgun (WGS) entry which is preliminary data.</text>
</comment>
<dbReference type="PANTHER" id="PTHR10098">
    <property type="entry name" value="RAPSYN-RELATED"/>
    <property type="match status" value="1"/>
</dbReference>
<keyword evidence="4" id="KW-1185">Reference proteome</keyword>
<dbReference type="PROSITE" id="PS50005">
    <property type="entry name" value="TPR"/>
    <property type="match status" value="2"/>
</dbReference>
<dbReference type="InterPro" id="IPR024983">
    <property type="entry name" value="CHAT_dom"/>
</dbReference>
<dbReference type="InterPro" id="IPR011990">
    <property type="entry name" value="TPR-like_helical_dom_sf"/>
</dbReference>
<evidence type="ECO:0000259" key="2">
    <source>
        <dbReference type="Pfam" id="PF12770"/>
    </source>
</evidence>
<gene>
    <name evidence="3" type="primary">TTC28</name>
    <name evidence="3" type="ORF">AWC38_SpisGene24367</name>
</gene>
<dbReference type="EMBL" id="LSMT01001887">
    <property type="protein sequence ID" value="PFX11786.1"/>
    <property type="molecule type" value="Genomic_DNA"/>
</dbReference>
<dbReference type="Pfam" id="PF13181">
    <property type="entry name" value="TPR_8"/>
    <property type="match status" value="1"/>
</dbReference>
<name>A0A2B4R3R2_STYPI</name>
<protein>
    <submittedName>
        <fullName evidence="3">Tetratricopeptide repeat protein 28</fullName>
    </submittedName>
</protein>
<dbReference type="Pfam" id="PF12770">
    <property type="entry name" value="CHAT"/>
    <property type="match status" value="1"/>
</dbReference>
<evidence type="ECO:0000313" key="4">
    <source>
        <dbReference type="Proteomes" id="UP000225706"/>
    </source>
</evidence>
<dbReference type="Pfam" id="PF13424">
    <property type="entry name" value="TPR_12"/>
    <property type="match status" value="1"/>
</dbReference>
<proteinExistence type="predicted"/>
<dbReference type="AlphaFoldDB" id="A0A2B4R3R2"/>
<evidence type="ECO:0000256" key="1">
    <source>
        <dbReference type="PROSITE-ProRule" id="PRU00339"/>
    </source>
</evidence>